<gene>
    <name evidence="1" type="ORF">C9I89_01380</name>
</gene>
<organism evidence="1 2">
    <name type="scientific">Photobacterium lipolyticum</name>
    <dbReference type="NCBI Taxonomy" id="266810"/>
    <lineage>
        <taxon>Bacteria</taxon>
        <taxon>Pseudomonadati</taxon>
        <taxon>Pseudomonadota</taxon>
        <taxon>Gammaproteobacteria</taxon>
        <taxon>Vibrionales</taxon>
        <taxon>Vibrionaceae</taxon>
        <taxon>Photobacterium</taxon>
    </lineage>
</organism>
<dbReference type="InterPro" id="IPR031582">
    <property type="entry name" value="TadF"/>
</dbReference>
<dbReference type="RefSeq" id="WP_107281552.1">
    <property type="nucleotide sequence ID" value="NZ_PYMC01000001.1"/>
</dbReference>
<dbReference type="Proteomes" id="UP000240904">
    <property type="component" value="Unassembled WGS sequence"/>
</dbReference>
<evidence type="ECO:0000313" key="2">
    <source>
        <dbReference type="Proteomes" id="UP000240904"/>
    </source>
</evidence>
<keyword evidence="2" id="KW-1185">Reference proteome</keyword>
<accession>A0A2T3N4P9</accession>
<dbReference type="Pfam" id="PF16964">
    <property type="entry name" value="TadF"/>
    <property type="match status" value="1"/>
</dbReference>
<reference evidence="1 2" key="1">
    <citation type="submission" date="2018-03" db="EMBL/GenBank/DDBJ databases">
        <title>Whole genome sequencing of Histamine producing bacteria.</title>
        <authorList>
            <person name="Butler K."/>
        </authorList>
    </citation>
    <scope>NUCLEOTIDE SEQUENCE [LARGE SCALE GENOMIC DNA]</scope>
    <source>
        <strain evidence="1 2">DSM 16190</strain>
    </source>
</reference>
<sequence>MRNKQRGVFAIEMSFVMFFLAALLFFTGDIAYKLFNRGNLDRASYSLVNIVKERSRFYDKRFELNQQDLSDMQKLASELLNDHKQFGLRVESLVKGSYQEFNNTVDASTACSTLDSLNNPKRKELVPVSLKGKEFPLYQVTLCYRVDNWFDRFMGKNKTSYLHSSSVIAGR</sequence>
<comment type="caution">
    <text evidence="1">The sequence shown here is derived from an EMBL/GenBank/DDBJ whole genome shotgun (WGS) entry which is preliminary data.</text>
</comment>
<proteinExistence type="predicted"/>
<dbReference type="EMBL" id="PYMC01000001">
    <property type="protein sequence ID" value="PSW07400.1"/>
    <property type="molecule type" value="Genomic_DNA"/>
</dbReference>
<dbReference type="OrthoDB" id="5876198at2"/>
<dbReference type="AlphaFoldDB" id="A0A2T3N4P9"/>
<name>A0A2T3N4P9_9GAMM</name>
<evidence type="ECO:0000313" key="1">
    <source>
        <dbReference type="EMBL" id="PSW07400.1"/>
    </source>
</evidence>
<protein>
    <recommendedName>
        <fullName evidence="3">Membrane associated secretion system protein</fullName>
    </recommendedName>
</protein>
<evidence type="ECO:0008006" key="3">
    <source>
        <dbReference type="Google" id="ProtNLM"/>
    </source>
</evidence>